<organism evidence="1 2">
    <name type="scientific">Salibacterium halotolerans</name>
    <dbReference type="NCBI Taxonomy" id="1884432"/>
    <lineage>
        <taxon>Bacteria</taxon>
        <taxon>Bacillati</taxon>
        <taxon>Bacillota</taxon>
        <taxon>Bacilli</taxon>
        <taxon>Bacillales</taxon>
        <taxon>Bacillaceae</taxon>
    </lineage>
</organism>
<proteinExistence type="predicted"/>
<dbReference type="Proteomes" id="UP000198892">
    <property type="component" value="Unassembled WGS sequence"/>
</dbReference>
<dbReference type="STRING" id="1884432.SAMN05518683_13718"/>
<name>A0A1I5Y7U9_9BACI</name>
<evidence type="ECO:0000313" key="2">
    <source>
        <dbReference type="Proteomes" id="UP000198892"/>
    </source>
</evidence>
<evidence type="ECO:0000313" key="1">
    <source>
        <dbReference type="EMBL" id="SFQ40269.1"/>
    </source>
</evidence>
<dbReference type="AlphaFoldDB" id="A0A1I5Y7U9"/>
<accession>A0A1I5Y7U9</accession>
<protein>
    <submittedName>
        <fullName evidence="1">Uncharacterized protein</fullName>
    </submittedName>
</protein>
<reference evidence="2" key="1">
    <citation type="submission" date="2016-10" db="EMBL/GenBank/DDBJ databases">
        <authorList>
            <person name="Varghese N."/>
            <person name="Submissions S."/>
        </authorList>
    </citation>
    <scope>NUCLEOTIDE SEQUENCE [LARGE SCALE GENOMIC DNA]</scope>
    <source>
        <strain evidence="2">S7</strain>
    </source>
</reference>
<sequence length="85" mass="9748">MNPVSVKKQDLHDLVEQIKEEHNKTAYDVLNKFVQGEFTVIDGTVVECDDSPFTKEEKEAVEEAESNINNGEYVTFEELKDDLKL</sequence>
<keyword evidence="2" id="KW-1185">Reference proteome</keyword>
<dbReference type="EMBL" id="FOXD01000037">
    <property type="protein sequence ID" value="SFQ40269.1"/>
    <property type="molecule type" value="Genomic_DNA"/>
</dbReference>
<gene>
    <name evidence="1" type="ORF">SAMN05518683_13718</name>
</gene>